<dbReference type="InParanoid" id="A0A3P8YMI1"/>
<sequence length="470" mass="52598">MTNYRAFHTQLSSIMDALTKAAVAEVCELVDDSYAVLQLEISRSHKENEALRRKLELIETIIARGQRGNMSESNHQDNNPLMLCDSINAERPSSGKAACTKQTNDNLRRTGTITAVQEATEQATEESENKEVVLQLPEESRPDVVLIKEEKMIGDSDACNDTQDILLISEEGTEATSVKMDNSEEGLSRLTPSSLQTRLRDWDRGGEDSSHQSEQRIEGSQKTPQGLRSEFTAGRENPLGLDYMLRETPSEPGSSSPRGGDSEMETVEPIYDFQSEADADVAATHPARKRFPYEPDSSQNSVAGNFEMKRGVSMVSSLPYNVELDMCSSWSNQGMPGMVSMQHGQYLKPDRRELLIDKVADLNSSHYQMTAAGLQTTAKYDNRENKRFICTFCSKCFTSSRSLETHLRVHTGERPYSCAQCGKRFTQSGHLKTHQSVHTGERPFACEHCGKRFAGKQNLRLHQQKHHPNL</sequence>
<evidence type="ECO:0000256" key="10">
    <source>
        <dbReference type="PROSITE-ProRule" id="PRU00042"/>
    </source>
</evidence>
<name>A0A3P8YMI1_ESOLU</name>
<dbReference type="PANTHER" id="PTHR14196">
    <property type="entry name" value="ODD-SKIPPED - RELATED"/>
    <property type="match status" value="1"/>
</dbReference>
<reference evidence="13" key="2">
    <citation type="submission" date="2020-02" db="EMBL/GenBank/DDBJ databases">
        <title>Esox lucius (northern pike) genome, fEsoLuc1, primary haplotype.</title>
        <authorList>
            <person name="Myers G."/>
            <person name="Karagic N."/>
            <person name="Meyer A."/>
            <person name="Pippel M."/>
            <person name="Reichard M."/>
            <person name="Winkler S."/>
            <person name="Tracey A."/>
            <person name="Sims Y."/>
            <person name="Howe K."/>
            <person name="Rhie A."/>
            <person name="Formenti G."/>
            <person name="Durbin R."/>
            <person name="Fedrigo O."/>
            <person name="Jarvis E.D."/>
        </authorList>
    </citation>
    <scope>NUCLEOTIDE SEQUENCE [LARGE SCALE GENOMIC DNA]</scope>
</reference>
<comment type="subcellular location">
    <subcellularLocation>
        <location evidence="1">Nucleus</location>
    </subcellularLocation>
</comment>
<feature type="compositionally biased region" description="Basic and acidic residues" evidence="11">
    <location>
        <begin position="198"/>
        <end position="219"/>
    </location>
</feature>
<dbReference type="Pfam" id="PF00096">
    <property type="entry name" value="zf-C2H2"/>
    <property type="match status" value="2"/>
</dbReference>
<evidence type="ECO:0000256" key="7">
    <source>
        <dbReference type="ARBA" id="ARBA00023125"/>
    </source>
</evidence>
<organism evidence="13 14">
    <name type="scientific">Esox lucius</name>
    <name type="common">Northern pike</name>
    <dbReference type="NCBI Taxonomy" id="8010"/>
    <lineage>
        <taxon>Eukaryota</taxon>
        <taxon>Metazoa</taxon>
        <taxon>Chordata</taxon>
        <taxon>Craniata</taxon>
        <taxon>Vertebrata</taxon>
        <taxon>Euteleostomi</taxon>
        <taxon>Actinopterygii</taxon>
        <taxon>Neopterygii</taxon>
        <taxon>Teleostei</taxon>
        <taxon>Protacanthopterygii</taxon>
        <taxon>Esociformes</taxon>
        <taxon>Esocidae</taxon>
        <taxon>Esox</taxon>
    </lineage>
</organism>
<dbReference type="FunFam" id="3.30.160.60:FF:001289">
    <property type="entry name" value="Zinc finger protein 574"/>
    <property type="match status" value="1"/>
</dbReference>
<dbReference type="SMART" id="SM00355">
    <property type="entry name" value="ZnF_C2H2"/>
    <property type="match status" value="3"/>
</dbReference>
<evidence type="ECO:0000313" key="13">
    <source>
        <dbReference type="Ensembl" id="ENSELUP00000017764.2"/>
    </source>
</evidence>
<dbReference type="PROSITE" id="PS00028">
    <property type="entry name" value="ZINC_FINGER_C2H2_1"/>
    <property type="match status" value="3"/>
</dbReference>
<keyword evidence="6" id="KW-0805">Transcription regulation</keyword>
<feature type="domain" description="C2H2-type" evidence="12">
    <location>
        <begin position="444"/>
        <end position="470"/>
    </location>
</feature>
<dbReference type="GO" id="GO:0008270">
    <property type="term" value="F:zinc ion binding"/>
    <property type="evidence" value="ECO:0007669"/>
    <property type="project" value="UniProtKB-KW"/>
</dbReference>
<keyword evidence="5" id="KW-0862">Zinc</keyword>
<keyword evidence="2" id="KW-0479">Metal-binding</keyword>
<keyword evidence="3" id="KW-0677">Repeat</keyword>
<reference evidence="14" key="1">
    <citation type="journal article" date="2014" name="PLoS ONE">
        <title>The genome and linkage map of the northern pike (Esox lucius): conserved synteny revealed between the salmonid sister group and the Neoteleostei.</title>
        <authorList>
            <person name="Rondeau E.B."/>
            <person name="Minkley D.R."/>
            <person name="Leong J.S."/>
            <person name="Messmer A.M."/>
            <person name="Jantzen J.R."/>
            <person name="von Schalburg K.R."/>
            <person name="Lemon C."/>
            <person name="Bird N.H."/>
            <person name="Koop B.F."/>
        </authorList>
    </citation>
    <scope>NUCLEOTIDE SEQUENCE</scope>
</reference>
<feature type="compositionally biased region" description="Low complexity" evidence="11">
    <location>
        <begin position="250"/>
        <end position="259"/>
    </location>
</feature>
<evidence type="ECO:0000256" key="1">
    <source>
        <dbReference type="ARBA" id="ARBA00004123"/>
    </source>
</evidence>
<evidence type="ECO:0000313" key="14">
    <source>
        <dbReference type="Proteomes" id="UP000265140"/>
    </source>
</evidence>
<evidence type="ECO:0000256" key="3">
    <source>
        <dbReference type="ARBA" id="ARBA00022737"/>
    </source>
</evidence>
<feature type="domain" description="C2H2-type" evidence="12">
    <location>
        <begin position="388"/>
        <end position="415"/>
    </location>
</feature>
<feature type="region of interest" description="Disordered" evidence="11">
    <location>
        <begin position="174"/>
        <end position="264"/>
    </location>
</feature>
<feature type="domain" description="C2H2-type" evidence="12">
    <location>
        <begin position="416"/>
        <end position="443"/>
    </location>
</feature>
<dbReference type="Ensembl" id="ENSELUT00000027458.3">
    <property type="protein sequence ID" value="ENSELUP00000017764.2"/>
    <property type="gene ID" value="ENSELUG00000017412.3"/>
</dbReference>
<dbReference type="GO" id="GO:0000981">
    <property type="term" value="F:DNA-binding transcription factor activity, RNA polymerase II-specific"/>
    <property type="evidence" value="ECO:0007669"/>
    <property type="project" value="TreeGrafter"/>
</dbReference>
<dbReference type="PROSITE" id="PS50157">
    <property type="entry name" value="ZINC_FINGER_C2H2_2"/>
    <property type="match status" value="3"/>
</dbReference>
<keyword evidence="7" id="KW-0238">DNA-binding</keyword>
<keyword evidence="14" id="KW-1185">Reference proteome</keyword>
<dbReference type="FunFam" id="3.30.160.60:FF:002716">
    <property type="entry name" value="Zinc finger protein 212"/>
    <property type="match status" value="1"/>
</dbReference>
<dbReference type="Gene3D" id="3.30.160.60">
    <property type="entry name" value="Classic Zinc Finger"/>
    <property type="match status" value="3"/>
</dbReference>
<reference evidence="13" key="3">
    <citation type="submission" date="2025-08" db="UniProtKB">
        <authorList>
            <consortium name="Ensembl"/>
        </authorList>
    </citation>
    <scope>IDENTIFICATION</scope>
</reference>
<dbReference type="AlphaFoldDB" id="A0A3P8YMI1"/>
<dbReference type="OrthoDB" id="8922241at2759"/>
<reference evidence="13" key="4">
    <citation type="submission" date="2025-09" db="UniProtKB">
        <authorList>
            <consortium name="Ensembl"/>
        </authorList>
    </citation>
    <scope>IDENTIFICATION</scope>
</reference>
<dbReference type="FunCoup" id="A0A3P8YMI1">
    <property type="interactions" value="4"/>
</dbReference>
<evidence type="ECO:0000256" key="9">
    <source>
        <dbReference type="ARBA" id="ARBA00023242"/>
    </source>
</evidence>
<dbReference type="RefSeq" id="XP_010890859.2">
    <property type="nucleotide sequence ID" value="XM_010892557.3"/>
</dbReference>
<dbReference type="GO" id="GO:0005634">
    <property type="term" value="C:nucleus"/>
    <property type="evidence" value="ECO:0007669"/>
    <property type="project" value="UniProtKB-SubCell"/>
</dbReference>
<dbReference type="Proteomes" id="UP000265140">
    <property type="component" value="Chromosome 3"/>
</dbReference>
<keyword evidence="8" id="KW-0804">Transcription</keyword>
<dbReference type="Bgee" id="ENSELUG00000017412">
    <property type="expression patterns" value="Expressed in ovary and 14 other cell types or tissues"/>
</dbReference>
<evidence type="ECO:0000256" key="6">
    <source>
        <dbReference type="ARBA" id="ARBA00023015"/>
    </source>
</evidence>
<dbReference type="GeneID" id="105023402"/>
<accession>A0A3P8YMI1</accession>
<dbReference type="PANTHER" id="PTHR14196:SF12">
    <property type="entry name" value="ZINC FINGER PROTEIN 208-LIKE"/>
    <property type="match status" value="1"/>
</dbReference>
<evidence type="ECO:0000256" key="11">
    <source>
        <dbReference type="SAM" id="MobiDB-lite"/>
    </source>
</evidence>
<evidence type="ECO:0000259" key="12">
    <source>
        <dbReference type="PROSITE" id="PS50157"/>
    </source>
</evidence>
<dbReference type="InterPro" id="IPR050717">
    <property type="entry name" value="C2H2-ZF_Transcription_Reg"/>
</dbReference>
<evidence type="ECO:0000256" key="5">
    <source>
        <dbReference type="ARBA" id="ARBA00022833"/>
    </source>
</evidence>
<protein>
    <recommendedName>
        <fullName evidence="12">C2H2-type domain-containing protein</fullName>
    </recommendedName>
</protein>
<dbReference type="OMA" id="IIARGQR"/>
<dbReference type="InterPro" id="IPR036236">
    <property type="entry name" value="Znf_C2H2_sf"/>
</dbReference>
<dbReference type="GO" id="GO:0000977">
    <property type="term" value="F:RNA polymerase II transcription regulatory region sequence-specific DNA binding"/>
    <property type="evidence" value="ECO:0007669"/>
    <property type="project" value="TreeGrafter"/>
</dbReference>
<evidence type="ECO:0000256" key="2">
    <source>
        <dbReference type="ARBA" id="ARBA00022723"/>
    </source>
</evidence>
<dbReference type="SUPFAM" id="SSF57667">
    <property type="entry name" value="beta-beta-alpha zinc fingers"/>
    <property type="match status" value="2"/>
</dbReference>
<dbReference type="InterPro" id="IPR013087">
    <property type="entry name" value="Znf_C2H2_type"/>
</dbReference>
<evidence type="ECO:0000256" key="4">
    <source>
        <dbReference type="ARBA" id="ARBA00022771"/>
    </source>
</evidence>
<proteinExistence type="predicted"/>
<keyword evidence="4 10" id="KW-0863">Zinc-finger</keyword>
<dbReference type="GeneTree" id="ENSGT00940000164807"/>
<evidence type="ECO:0000256" key="8">
    <source>
        <dbReference type="ARBA" id="ARBA00023163"/>
    </source>
</evidence>
<dbReference type="KEGG" id="els:105023402"/>
<dbReference type="Pfam" id="PF13894">
    <property type="entry name" value="zf-C2H2_4"/>
    <property type="match status" value="1"/>
</dbReference>
<keyword evidence="9" id="KW-0539">Nucleus</keyword>